<dbReference type="AlphaFoldDB" id="A0A5Q3QA31"/>
<dbReference type="Proteomes" id="UP000371041">
    <property type="component" value="Chromosome"/>
</dbReference>
<dbReference type="Pfam" id="PF09661">
    <property type="entry name" value="DUF2398"/>
    <property type="match status" value="1"/>
</dbReference>
<accession>A0A5Q3QA31</accession>
<dbReference type="RefSeq" id="WP_154077302.1">
    <property type="nucleotide sequence ID" value="NZ_CP045929.1"/>
</dbReference>
<dbReference type="KEGG" id="sace:GIY23_15415"/>
<sequence length="403" mass="44652">MSAVDDVLASSRAGELRRAARALLRRPLVRASGPEAEAFVLIRRHAATLREWFDRNTGWALIVEADLARLVKYTSHTDDPTYPAREARSKPPFTRRRYVLTCLALATLDRAETQITLGRLAEQIVLGAGDPDLVAAGMTFTLEGRDERSDLVAVVRLLLDLGVLSRVAGDEDAFVKDTGDVLYDVHRRVLAGLLATPRGPSTVATEASETFEDRISALTAETPATTDDLRNRRIRHHLTRRLLDEPVLYYDELDEAERTYLSGQRTAITTRITELTGLVAETRAEGIAMVDPFDDLTDVRMPETGTEGHATLLLADHLARSTESPVPLERLHRHVREQADAHRSYWRRDAAEPGAEVGLTTAALDRLEALRLISRDAETVTALPALARYALAEPTVHSPQERP</sequence>
<dbReference type="EMBL" id="CP045929">
    <property type="protein sequence ID" value="QGK70720.1"/>
    <property type="molecule type" value="Genomic_DNA"/>
</dbReference>
<reference evidence="2" key="1">
    <citation type="submission" date="2019-11" db="EMBL/GenBank/DDBJ databases">
        <title>The complete genome sequence of Saccharopolyspora sp. E2A.</title>
        <authorList>
            <person name="Zhang G."/>
        </authorList>
    </citation>
    <scope>NUCLEOTIDE SEQUENCE [LARGE SCALE GENOMIC DNA]</scope>
    <source>
        <strain evidence="2">E2A</strain>
    </source>
</reference>
<gene>
    <name evidence="1" type="ORF">GIY23_15415</name>
</gene>
<dbReference type="InterPro" id="IPR013494">
    <property type="entry name" value="CHP02678"/>
</dbReference>
<name>A0A5Q3QA31_9PSEU</name>
<keyword evidence="2" id="KW-1185">Reference proteome</keyword>
<protein>
    <submittedName>
        <fullName evidence="1">TIGR02678 family protein</fullName>
    </submittedName>
</protein>
<evidence type="ECO:0000313" key="1">
    <source>
        <dbReference type="EMBL" id="QGK70720.1"/>
    </source>
</evidence>
<proteinExistence type="predicted"/>
<dbReference type="NCBIfam" id="TIGR02678">
    <property type="entry name" value="TIGR02678 family protein"/>
    <property type="match status" value="1"/>
</dbReference>
<organism evidence="1 2">
    <name type="scientific">Allosaccharopolyspora coralli</name>
    <dbReference type="NCBI Taxonomy" id="2665642"/>
    <lineage>
        <taxon>Bacteria</taxon>
        <taxon>Bacillati</taxon>
        <taxon>Actinomycetota</taxon>
        <taxon>Actinomycetes</taxon>
        <taxon>Pseudonocardiales</taxon>
        <taxon>Pseudonocardiaceae</taxon>
        <taxon>Allosaccharopolyspora</taxon>
    </lineage>
</organism>
<evidence type="ECO:0000313" key="2">
    <source>
        <dbReference type="Proteomes" id="UP000371041"/>
    </source>
</evidence>